<keyword evidence="1" id="KW-0732">Signal</keyword>
<feature type="signal peptide" evidence="1">
    <location>
        <begin position="1"/>
        <end position="22"/>
    </location>
</feature>
<name>A0A286RLF7_9BACT</name>
<dbReference type="EMBL" id="CP018477">
    <property type="protein sequence ID" value="ASV76747.1"/>
    <property type="molecule type" value="Genomic_DNA"/>
</dbReference>
<evidence type="ECO:0000256" key="1">
    <source>
        <dbReference type="SAM" id="SignalP"/>
    </source>
</evidence>
<accession>A0A286RLF7</accession>
<protein>
    <submittedName>
        <fullName evidence="2">Uncharacterized protein</fullName>
    </submittedName>
</protein>
<feature type="chain" id="PRO_5012312646" evidence="1">
    <location>
        <begin position="23"/>
        <end position="381"/>
    </location>
</feature>
<dbReference type="Proteomes" id="UP000215086">
    <property type="component" value="Chromosome"/>
</dbReference>
<dbReference type="PROSITE" id="PS51257">
    <property type="entry name" value="PROKAR_LIPOPROTEIN"/>
    <property type="match status" value="1"/>
</dbReference>
<proteinExistence type="predicted"/>
<dbReference type="KEGG" id="ttf:THTE_4146"/>
<gene>
    <name evidence="2" type="ORF">THTE_4146</name>
</gene>
<sequence>MSRAMYLLIGISTLACCCGALGAETVGLSSPGLPPSQFHANGVLAEDWGTLTVTLTGDGLAPGEQRLEAVALENVVPAARWSADFGQIRLQVTAYKAPVYPQGMDVLEVQLEETGGEPRSVTLNLQPSAQLGVGLSTARLGNRVVLSIPLETQRFLETRDWGYVIDTTPMPGWAKPEGDCDPGFANIRAGMGGIPIRYRFRVEKGGKVQVVLGLCESFYGQAGIRPLLCEVEGARPLLVDPVARWGQHKPGALLFTASDDDADGWVTITIRPVPGARDRNPILNVVWVFPTNVRLNLNKVISGALNDQARYYVDVGGKKDQPLLLTEGLRFPLELAAGEKRTLTFYVACAGGQAVVPELTAWTPESLFRAAREVWTGWAQR</sequence>
<evidence type="ECO:0000313" key="2">
    <source>
        <dbReference type="EMBL" id="ASV76747.1"/>
    </source>
</evidence>
<keyword evidence="3" id="KW-1185">Reference proteome</keyword>
<organism evidence="2 3">
    <name type="scientific">Thermogutta terrifontis</name>
    <dbReference type="NCBI Taxonomy" id="1331910"/>
    <lineage>
        <taxon>Bacteria</taxon>
        <taxon>Pseudomonadati</taxon>
        <taxon>Planctomycetota</taxon>
        <taxon>Planctomycetia</taxon>
        <taxon>Pirellulales</taxon>
        <taxon>Thermoguttaceae</taxon>
        <taxon>Thermogutta</taxon>
    </lineage>
</organism>
<reference evidence="2 3" key="1">
    <citation type="journal article" name="Front. Microbiol.">
        <title>Sugar Metabolism of the First Thermophilic Planctomycete Thermogutta terrifontis: Comparative Genomic and Transcriptomic Approaches.</title>
        <authorList>
            <person name="Elcheninov A.G."/>
            <person name="Menzel P."/>
            <person name="Gudbergsdottir S.R."/>
            <person name="Slesarev A.I."/>
            <person name="Kadnikov V.V."/>
            <person name="Krogh A."/>
            <person name="Bonch-Osmolovskaya E.A."/>
            <person name="Peng X."/>
            <person name="Kublanov I.V."/>
        </authorList>
    </citation>
    <scope>NUCLEOTIDE SEQUENCE [LARGE SCALE GENOMIC DNA]</scope>
    <source>
        <strain evidence="2 3">R1</strain>
    </source>
</reference>
<dbReference type="RefSeq" id="WP_095416468.1">
    <property type="nucleotide sequence ID" value="NZ_CP018477.1"/>
</dbReference>
<dbReference type="AlphaFoldDB" id="A0A286RLF7"/>
<evidence type="ECO:0000313" key="3">
    <source>
        <dbReference type="Proteomes" id="UP000215086"/>
    </source>
</evidence>